<dbReference type="KEGG" id="rha:RHA1_ro08979"/>
<protein>
    <recommendedName>
        <fullName evidence="1">SnoaL-like domain-containing protein</fullName>
    </recommendedName>
</protein>
<keyword evidence="2" id="KW-0614">Plasmid</keyword>
<organism evidence="2 3">
    <name type="scientific">Rhodococcus jostii (strain RHA1)</name>
    <dbReference type="NCBI Taxonomy" id="101510"/>
    <lineage>
        <taxon>Bacteria</taxon>
        <taxon>Bacillati</taxon>
        <taxon>Actinomycetota</taxon>
        <taxon>Actinomycetes</taxon>
        <taxon>Mycobacteriales</taxon>
        <taxon>Nocardiaceae</taxon>
        <taxon>Rhodococcus</taxon>
    </lineage>
</organism>
<accession>Q0RXG3</accession>
<dbReference type="Pfam" id="PF13577">
    <property type="entry name" value="SnoaL_4"/>
    <property type="match status" value="1"/>
</dbReference>
<dbReference type="SUPFAM" id="SSF54427">
    <property type="entry name" value="NTF2-like"/>
    <property type="match status" value="1"/>
</dbReference>
<proteinExistence type="predicted"/>
<gene>
    <name evidence="2" type="ordered locus">RHA1_ro08979</name>
</gene>
<evidence type="ECO:0000259" key="1">
    <source>
        <dbReference type="Pfam" id="PF13577"/>
    </source>
</evidence>
<dbReference type="Proteomes" id="UP000008710">
    <property type="component" value="Plasmid pRHL1"/>
</dbReference>
<sequence length="149" mass="16735">MYTDNRDEREIYRNIVRIARAMDDRDWSVIEDISIPEATGEFGNGELTSAAEIITMLRSFLDECGPTQHLIGNVLIEVDGDNATSRAYVADIHLGTGELEGEYFRTLADYHDSWLRTADGWKLTRRQKFHTGTLGNIGILAHAFPTSTA</sequence>
<feature type="domain" description="SnoaL-like" evidence="1">
    <location>
        <begin position="6"/>
        <end position="126"/>
    </location>
</feature>
<name>Q0RXG3_RHOJR</name>
<reference evidence="3" key="1">
    <citation type="journal article" date="2006" name="Proc. Natl. Acad. Sci. U.S.A.">
        <title>The complete genome of Rhodococcus sp. RHA1 provides insights into a catabolic powerhouse.</title>
        <authorList>
            <person name="McLeod M.P."/>
            <person name="Warren R.L."/>
            <person name="Hsiao W.W.L."/>
            <person name="Araki N."/>
            <person name="Myhre M."/>
            <person name="Fernandes C."/>
            <person name="Miyazawa D."/>
            <person name="Wong W."/>
            <person name="Lillquist A.L."/>
            <person name="Wang D."/>
            <person name="Dosanjh M."/>
            <person name="Hara H."/>
            <person name="Petrescu A."/>
            <person name="Morin R.D."/>
            <person name="Yang G."/>
            <person name="Stott J.M."/>
            <person name="Schein J.E."/>
            <person name="Shin H."/>
            <person name="Smailus D."/>
            <person name="Siddiqui A.S."/>
            <person name="Marra M.A."/>
            <person name="Jones S.J.M."/>
            <person name="Holt R."/>
            <person name="Brinkman F.S.L."/>
            <person name="Miyauchi K."/>
            <person name="Fukuda M."/>
            <person name="Davies J.E."/>
            <person name="Mohn W.W."/>
            <person name="Eltis L.D."/>
        </authorList>
    </citation>
    <scope>NUCLEOTIDE SEQUENCE [LARGE SCALE GENOMIC DNA]</scope>
    <source>
        <strain evidence="3">RHA1</strain>
    </source>
</reference>
<dbReference type="EMBL" id="CP000432">
    <property type="protein sequence ID" value="ABH00023.1"/>
    <property type="molecule type" value="Genomic_DNA"/>
</dbReference>
<dbReference type="HOGENOM" id="CLU_106738_10_2_11"/>
<geneLocation type="plasmid" evidence="2 3">
    <name>pRHL1</name>
</geneLocation>
<dbReference type="AlphaFoldDB" id="Q0RXG3"/>
<dbReference type="RefSeq" id="WP_011599699.1">
    <property type="nucleotide sequence ID" value="NC_008269.1"/>
</dbReference>
<dbReference type="InterPro" id="IPR037401">
    <property type="entry name" value="SnoaL-like"/>
</dbReference>
<evidence type="ECO:0000313" key="3">
    <source>
        <dbReference type="Proteomes" id="UP000008710"/>
    </source>
</evidence>
<dbReference type="Gene3D" id="3.10.450.50">
    <property type="match status" value="1"/>
</dbReference>
<dbReference type="InterPro" id="IPR032710">
    <property type="entry name" value="NTF2-like_dom_sf"/>
</dbReference>
<evidence type="ECO:0000313" key="2">
    <source>
        <dbReference type="EMBL" id="ABH00023.1"/>
    </source>
</evidence>